<dbReference type="InterPro" id="IPR005545">
    <property type="entry name" value="YCII"/>
</dbReference>
<reference evidence="3 4" key="1">
    <citation type="submission" date="2022-05" db="EMBL/GenBank/DDBJ databases">
        <authorList>
            <person name="Jo J.-H."/>
            <person name="Im W.-T."/>
        </authorList>
    </citation>
    <scope>NUCLEOTIDE SEQUENCE [LARGE SCALE GENOMIC DNA]</scope>
    <source>
        <strain evidence="3 4">NSE70-1</strain>
    </source>
</reference>
<organism evidence="3 4">
    <name type="scientific">Sphingomonas caseinilyticus</name>
    <dbReference type="NCBI Taxonomy" id="2908205"/>
    <lineage>
        <taxon>Bacteria</taxon>
        <taxon>Pseudomonadati</taxon>
        <taxon>Pseudomonadota</taxon>
        <taxon>Alphaproteobacteria</taxon>
        <taxon>Sphingomonadales</taxon>
        <taxon>Sphingomonadaceae</taxon>
        <taxon>Sphingomonas</taxon>
    </lineage>
</organism>
<dbReference type="EMBL" id="JAMGBA010000002">
    <property type="protein sequence ID" value="MCL6698876.1"/>
    <property type="molecule type" value="Genomic_DNA"/>
</dbReference>
<dbReference type="Gene3D" id="3.30.70.1060">
    <property type="entry name" value="Dimeric alpha+beta barrel"/>
    <property type="match status" value="1"/>
</dbReference>
<accession>A0ABT0RV99</accession>
<name>A0ABT0RV99_9SPHN</name>
<comment type="similarity">
    <text evidence="1">Belongs to the YciI family.</text>
</comment>
<keyword evidence="4" id="KW-1185">Reference proteome</keyword>
<protein>
    <submittedName>
        <fullName evidence="3">YciI-like protein</fullName>
    </submittedName>
</protein>
<comment type="caution">
    <text evidence="3">The sequence shown here is derived from an EMBL/GenBank/DDBJ whole genome shotgun (WGS) entry which is preliminary data.</text>
</comment>
<dbReference type="Proteomes" id="UP001203410">
    <property type="component" value="Unassembled WGS sequence"/>
</dbReference>
<evidence type="ECO:0000259" key="2">
    <source>
        <dbReference type="Pfam" id="PF03795"/>
    </source>
</evidence>
<dbReference type="PANTHER" id="PTHR33606:SF3">
    <property type="entry name" value="PROTEIN YCII"/>
    <property type="match status" value="1"/>
</dbReference>
<dbReference type="InterPro" id="IPR051807">
    <property type="entry name" value="Sec-metab_biosynth-assoc"/>
</dbReference>
<dbReference type="Pfam" id="PF03795">
    <property type="entry name" value="YCII"/>
    <property type="match status" value="1"/>
</dbReference>
<proteinExistence type="inferred from homology"/>
<dbReference type="RefSeq" id="WP_249904260.1">
    <property type="nucleotide sequence ID" value="NZ_JAMGBA010000002.1"/>
</dbReference>
<feature type="domain" description="YCII-related" evidence="2">
    <location>
        <begin position="5"/>
        <end position="88"/>
    </location>
</feature>
<evidence type="ECO:0000313" key="4">
    <source>
        <dbReference type="Proteomes" id="UP001203410"/>
    </source>
</evidence>
<dbReference type="NCBIfam" id="NF009508">
    <property type="entry name" value="PRK12866.1"/>
    <property type="match status" value="1"/>
</dbReference>
<gene>
    <name evidence="3" type="ORF">LZ496_08800</name>
</gene>
<evidence type="ECO:0000313" key="3">
    <source>
        <dbReference type="EMBL" id="MCL6698876.1"/>
    </source>
</evidence>
<dbReference type="SUPFAM" id="SSF54909">
    <property type="entry name" value="Dimeric alpha+beta barrel"/>
    <property type="match status" value="1"/>
</dbReference>
<dbReference type="InterPro" id="IPR011008">
    <property type="entry name" value="Dimeric_a/b-barrel"/>
</dbReference>
<evidence type="ECO:0000256" key="1">
    <source>
        <dbReference type="ARBA" id="ARBA00007689"/>
    </source>
</evidence>
<sequence length="104" mass="11535">MAKHFLLFYEAGPYYVERRPQFRAEHLALAWAAQERGEMVIAGPLADPVDGAVLMFVGDDKSVAEGFARADPYVTSGMVARWHVREWTTVVGDLALTPVRPSNS</sequence>
<dbReference type="PANTHER" id="PTHR33606">
    <property type="entry name" value="PROTEIN YCII"/>
    <property type="match status" value="1"/>
</dbReference>